<evidence type="ECO:0000256" key="3">
    <source>
        <dbReference type="ARBA" id="ARBA00012438"/>
    </source>
</evidence>
<dbReference type="SMART" id="SM00304">
    <property type="entry name" value="HAMP"/>
    <property type="match status" value="1"/>
</dbReference>
<dbReference type="InterPro" id="IPR003661">
    <property type="entry name" value="HisK_dim/P_dom"/>
</dbReference>
<comment type="subcellular location">
    <subcellularLocation>
        <location evidence="2">Cell membrane</location>
    </subcellularLocation>
</comment>
<evidence type="ECO:0000256" key="9">
    <source>
        <dbReference type="ARBA" id="ARBA00023012"/>
    </source>
</evidence>
<keyword evidence="8 11" id="KW-1133">Transmembrane helix</keyword>
<dbReference type="EC" id="2.7.13.3" evidence="3"/>
<feature type="domain" description="Histidine kinase" evidence="12">
    <location>
        <begin position="234"/>
        <end position="443"/>
    </location>
</feature>
<dbReference type="SUPFAM" id="SSF55874">
    <property type="entry name" value="ATPase domain of HSP90 chaperone/DNA topoisomerase II/histidine kinase"/>
    <property type="match status" value="1"/>
</dbReference>
<dbReference type="InterPro" id="IPR036097">
    <property type="entry name" value="HisK_dim/P_sf"/>
</dbReference>
<dbReference type="InterPro" id="IPR003594">
    <property type="entry name" value="HATPase_dom"/>
</dbReference>
<keyword evidence="4" id="KW-0597">Phosphoprotein</keyword>
<keyword evidence="7 14" id="KW-0418">Kinase</keyword>
<organism evidence="14 15">
    <name type="scientific">Gordonia asplenii</name>
    <dbReference type="NCBI Taxonomy" id="2725283"/>
    <lineage>
        <taxon>Bacteria</taxon>
        <taxon>Bacillati</taxon>
        <taxon>Actinomycetota</taxon>
        <taxon>Actinomycetes</taxon>
        <taxon>Mycobacteriales</taxon>
        <taxon>Gordoniaceae</taxon>
        <taxon>Gordonia</taxon>
    </lineage>
</organism>
<feature type="domain" description="HAMP" evidence="13">
    <location>
        <begin position="173"/>
        <end position="226"/>
    </location>
</feature>
<comment type="caution">
    <text evidence="14">The sequence shown here is derived from an EMBL/GenBank/DDBJ whole genome shotgun (WGS) entry which is preliminary data.</text>
</comment>
<dbReference type="PANTHER" id="PTHR45436">
    <property type="entry name" value="SENSOR HISTIDINE KINASE YKOH"/>
    <property type="match status" value="1"/>
</dbReference>
<dbReference type="Pfam" id="PF02518">
    <property type="entry name" value="HATPase_c"/>
    <property type="match status" value="1"/>
</dbReference>
<keyword evidence="10 11" id="KW-0472">Membrane</keyword>
<dbReference type="InterPro" id="IPR036890">
    <property type="entry name" value="HATPase_C_sf"/>
</dbReference>
<reference evidence="14 15" key="1">
    <citation type="submission" date="2020-04" db="EMBL/GenBank/DDBJ databases">
        <title>Gordonia sp. nov. TBRC 11910.</title>
        <authorList>
            <person name="Suriyachadkun C."/>
        </authorList>
    </citation>
    <scope>NUCLEOTIDE SEQUENCE [LARGE SCALE GENOMIC DNA]</scope>
    <source>
        <strain evidence="14 15">TBRC 11910</strain>
    </source>
</reference>
<dbReference type="InterPro" id="IPR005467">
    <property type="entry name" value="His_kinase_dom"/>
</dbReference>
<keyword evidence="9" id="KW-0902">Two-component regulatory system</keyword>
<keyword evidence="6 11" id="KW-0812">Transmembrane</keyword>
<proteinExistence type="predicted"/>
<dbReference type="Gene3D" id="3.30.565.10">
    <property type="entry name" value="Histidine kinase-like ATPase, C-terminal domain"/>
    <property type="match status" value="1"/>
</dbReference>
<dbReference type="PROSITE" id="PS50885">
    <property type="entry name" value="HAMP"/>
    <property type="match status" value="1"/>
</dbReference>
<comment type="catalytic activity">
    <reaction evidence="1">
        <text>ATP + protein L-histidine = ADP + protein N-phospho-L-histidine.</text>
        <dbReference type="EC" id="2.7.13.3"/>
    </reaction>
</comment>
<evidence type="ECO:0000313" key="15">
    <source>
        <dbReference type="Proteomes" id="UP000550729"/>
    </source>
</evidence>
<feature type="transmembrane region" description="Helical" evidence="11">
    <location>
        <begin position="145"/>
        <end position="172"/>
    </location>
</feature>
<dbReference type="SMART" id="SM00387">
    <property type="entry name" value="HATPase_c"/>
    <property type="match status" value="1"/>
</dbReference>
<feature type="transmembrane region" description="Helical" evidence="11">
    <location>
        <begin position="7"/>
        <end position="28"/>
    </location>
</feature>
<keyword evidence="5" id="KW-0808">Transferase</keyword>
<protein>
    <recommendedName>
        <fullName evidence="3">histidine kinase</fullName>
        <ecNumber evidence="3">2.7.13.3</ecNumber>
    </recommendedName>
</protein>
<evidence type="ECO:0000256" key="2">
    <source>
        <dbReference type="ARBA" id="ARBA00004236"/>
    </source>
</evidence>
<gene>
    <name evidence="14" type="ORF">HH308_12215</name>
</gene>
<dbReference type="SUPFAM" id="SSF47384">
    <property type="entry name" value="Homodimeric domain of signal transducing histidine kinase"/>
    <property type="match status" value="1"/>
</dbReference>
<evidence type="ECO:0000259" key="13">
    <source>
        <dbReference type="PROSITE" id="PS50885"/>
    </source>
</evidence>
<dbReference type="Pfam" id="PF00512">
    <property type="entry name" value="HisKA"/>
    <property type="match status" value="1"/>
</dbReference>
<evidence type="ECO:0000256" key="1">
    <source>
        <dbReference type="ARBA" id="ARBA00000085"/>
    </source>
</evidence>
<dbReference type="GO" id="GO:0000155">
    <property type="term" value="F:phosphorelay sensor kinase activity"/>
    <property type="evidence" value="ECO:0007669"/>
    <property type="project" value="InterPro"/>
</dbReference>
<evidence type="ECO:0000256" key="5">
    <source>
        <dbReference type="ARBA" id="ARBA00022679"/>
    </source>
</evidence>
<dbReference type="PANTHER" id="PTHR45436:SF5">
    <property type="entry name" value="SENSOR HISTIDINE KINASE TRCS"/>
    <property type="match status" value="1"/>
</dbReference>
<dbReference type="Proteomes" id="UP000550729">
    <property type="component" value="Unassembled WGS sequence"/>
</dbReference>
<evidence type="ECO:0000256" key="10">
    <source>
        <dbReference type="ARBA" id="ARBA00023136"/>
    </source>
</evidence>
<dbReference type="InterPro" id="IPR050428">
    <property type="entry name" value="TCS_sensor_his_kinase"/>
</dbReference>
<evidence type="ECO:0000256" key="7">
    <source>
        <dbReference type="ARBA" id="ARBA00022777"/>
    </source>
</evidence>
<evidence type="ECO:0000313" key="14">
    <source>
        <dbReference type="EMBL" id="NMO01976.1"/>
    </source>
</evidence>
<dbReference type="CDD" id="cd00082">
    <property type="entry name" value="HisKA"/>
    <property type="match status" value="1"/>
</dbReference>
<dbReference type="PRINTS" id="PR00344">
    <property type="entry name" value="BCTRLSENSOR"/>
</dbReference>
<evidence type="ECO:0000256" key="6">
    <source>
        <dbReference type="ARBA" id="ARBA00022692"/>
    </source>
</evidence>
<dbReference type="Gene3D" id="6.10.340.10">
    <property type="match status" value="1"/>
</dbReference>
<dbReference type="InterPro" id="IPR004358">
    <property type="entry name" value="Sig_transdc_His_kin-like_C"/>
</dbReference>
<dbReference type="EMBL" id="JABBNB010000011">
    <property type="protein sequence ID" value="NMO01976.1"/>
    <property type="molecule type" value="Genomic_DNA"/>
</dbReference>
<evidence type="ECO:0000256" key="11">
    <source>
        <dbReference type="SAM" id="Phobius"/>
    </source>
</evidence>
<dbReference type="Gene3D" id="1.10.287.130">
    <property type="match status" value="1"/>
</dbReference>
<dbReference type="AlphaFoldDB" id="A0A848KTF2"/>
<dbReference type="PROSITE" id="PS50109">
    <property type="entry name" value="HIS_KIN"/>
    <property type="match status" value="1"/>
</dbReference>
<evidence type="ECO:0000256" key="4">
    <source>
        <dbReference type="ARBA" id="ARBA00022553"/>
    </source>
</evidence>
<keyword evidence="15" id="KW-1185">Reference proteome</keyword>
<dbReference type="InterPro" id="IPR003660">
    <property type="entry name" value="HAMP_dom"/>
</dbReference>
<evidence type="ECO:0000259" key="12">
    <source>
        <dbReference type="PROSITE" id="PS50109"/>
    </source>
</evidence>
<sequence length="445" mass="46884">MRVRLTLLATGLLAIALIIAAAIVLLVLNNSLKSASDAATSARAALIADSIASDDVGGLDAELLSATGDVDVTQILDAGGNVLRTSRHGDRHALVPPLQPGVRKTVEGVTDADGADYRVSMMGVRVRGQALTIVVGAQENPIHDVVLTVALVLSLVFPILLLILAMATYFVVGRALAPVEHIRSGVAEMSHRKSVGRVAIPDTDDEIATLATTMNDLLAQIDSSRQRQLQFVGDASHELRSPLVTIVGLADLSRVTGEGMDADTVSDILYPEAMRLQRMTEDLLLLARADEAGLSVDLGDVDLDELLTDEAVRVAALGQVKVTADLEPVRVRGSRDMLIRAIRNVVDNAVRHAHSSIELGLISDGVTAQLTVADDGGGISDADKQRVLERFVRLDGSRTRRGSGAGLGLAIVAEITRAHRGDIRIGDAPGGGAQVTIELPIDSQD</sequence>
<dbReference type="SMART" id="SM00388">
    <property type="entry name" value="HisKA"/>
    <property type="match status" value="1"/>
</dbReference>
<accession>A0A848KTF2</accession>
<name>A0A848KTF2_9ACTN</name>
<evidence type="ECO:0000256" key="8">
    <source>
        <dbReference type="ARBA" id="ARBA00022989"/>
    </source>
</evidence>
<dbReference type="CDD" id="cd00075">
    <property type="entry name" value="HATPase"/>
    <property type="match status" value="1"/>
</dbReference>
<dbReference type="GO" id="GO:0005886">
    <property type="term" value="C:plasma membrane"/>
    <property type="evidence" value="ECO:0007669"/>
    <property type="project" value="UniProtKB-SubCell"/>
</dbReference>